<dbReference type="PIRSF" id="PIRSF039102">
    <property type="entry name" value="Ddl/VanB"/>
    <property type="match status" value="1"/>
</dbReference>
<dbReference type="Pfam" id="PF07478">
    <property type="entry name" value="Dala_Dala_lig_C"/>
    <property type="match status" value="1"/>
</dbReference>
<comment type="catalytic activity">
    <reaction evidence="16 17">
        <text>2 D-alanine + ATP = D-alanyl-D-alanine + ADP + phosphate + H(+)</text>
        <dbReference type="Rhea" id="RHEA:11224"/>
        <dbReference type="ChEBI" id="CHEBI:15378"/>
        <dbReference type="ChEBI" id="CHEBI:30616"/>
        <dbReference type="ChEBI" id="CHEBI:43474"/>
        <dbReference type="ChEBI" id="CHEBI:57416"/>
        <dbReference type="ChEBI" id="CHEBI:57822"/>
        <dbReference type="ChEBI" id="CHEBI:456216"/>
        <dbReference type="EC" id="6.3.2.4"/>
    </reaction>
</comment>
<keyword evidence="12 17" id="KW-0133">Cell shape</keyword>
<evidence type="ECO:0000256" key="6">
    <source>
        <dbReference type="ARBA" id="ARBA00022490"/>
    </source>
</evidence>
<keyword evidence="10 20" id="KW-0067">ATP-binding</keyword>
<keyword evidence="23" id="KW-1185">Reference proteome</keyword>
<dbReference type="PROSITE" id="PS00843">
    <property type="entry name" value="DALA_DALA_LIGASE_1"/>
    <property type="match status" value="1"/>
</dbReference>
<accession>A0A1W6ZG99</accession>
<keyword evidence="14 19" id="KW-0464">Manganese</keyword>
<evidence type="ECO:0000256" key="5">
    <source>
        <dbReference type="ARBA" id="ARBA00012216"/>
    </source>
</evidence>
<dbReference type="InterPro" id="IPR013815">
    <property type="entry name" value="ATP_grasp_subdomain_1"/>
</dbReference>
<evidence type="ECO:0000256" key="1">
    <source>
        <dbReference type="ARBA" id="ARBA00001936"/>
    </source>
</evidence>
<dbReference type="EC" id="6.3.2.4" evidence="5 17"/>
<dbReference type="PROSITE" id="PS00844">
    <property type="entry name" value="DALA_DALA_LIGASE_2"/>
    <property type="match status" value="1"/>
</dbReference>
<dbReference type="Gene3D" id="3.30.1490.20">
    <property type="entry name" value="ATP-grasp fold, A domain"/>
    <property type="match status" value="1"/>
</dbReference>
<feature type="binding site" evidence="19">
    <location>
        <position position="281"/>
    </location>
    <ligand>
        <name>Mg(2+)</name>
        <dbReference type="ChEBI" id="CHEBI:18420"/>
        <label>2</label>
    </ligand>
</feature>
<dbReference type="AlphaFoldDB" id="A0A1W6ZG99"/>
<dbReference type="PROSITE" id="PS50975">
    <property type="entry name" value="ATP_GRASP"/>
    <property type="match status" value="1"/>
</dbReference>
<evidence type="ECO:0000256" key="14">
    <source>
        <dbReference type="ARBA" id="ARBA00023211"/>
    </source>
</evidence>
<dbReference type="OrthoDB" id="9813261at2"/>
<keyword evidence="9 20" id="KW-0547">Nucleotide-binding</keyword>
<reference evidence="22 23" key="1">
    <citation type="submission" date="2017-05" db="EMBL/GenBank/DDBJ databases">
        <title>Complete and WGS of Bordetella genogroups.</title>
        <authorList>
            <person name="Spilker T."/>
            <person name="LiPuma J."/>
        </authorList>
    </citation>
    <scope>NUCLEOTIDE SEQUENCE [LARGE SCALE GENOMIC DNA]</scope>
    <source>
        <strain evidence="22 23">AU7206</strain>
    </source>
</reference>
<comment type="function">
    <text evidence="2 17">Cell wall formation.</text>
</comment>
<dbReference type="InterPro" id="IPR011127">
    <property type="entry name" value="Dala_Dala_lig_N"/>
</dbReference>
<dbReference type="Pfam" id="PF01820">
    <property type="entry name" value="Dala_Dala_lig_N"/>
    <property type="match status" value="1"/>
</dbReference>
<dbReference type="GO" id="GO:0008360">
    <property type="term" value="P:regulation of cell shape"/>
    <property type="evidence" value="ECO:0007669"/>
    <property type="project" value="UniProtKB-KW"/>
</dbReference>
<feature type="active site" evidence="18">
    <location>
        <position position="27"/>
    </location>
</feature>
<dbReference type="HAMAP" id="MF_00047">
    <property type="entry name" value="Dala_Dala_lig"/>
    <property type="match status" value="1"/>
</dbReference>
<comment type="cofactor">
    <cofactor evidence="1">
        <name>Mn(2+)</name>
        <dbReference type="ChEBI" id="CHEBI:29035"/>
    </cofactor>
</comment>
<dbReference type="FunFam" id="3.30.470.20:FF:000008">
    <property type="entry name" value="D-alanine--D-alanine ligase"/>
    <property type="match status" value="1"/>
</dbReference>
<keyword evidence="8 19" id="KW-0479">Metal-binding</keyword>
<organism evidence="22 23">
    <name type="scientific">Bordetella genomosp. 13</name>
    <dbReference type="NCBI Taxonomy" id="463040"/>
    <lineage>
        <taxon>Bacteria</taxon>
        <taxon>Pseudomonadati</taxon>
        <taxon>Pseudomonadota</taxon>
        <taxon>Betaproteobacteria</taxon>
        <taxon>Burkholderiales</taxon>
        <taxon>Alcaligenaceae</taxon>
        <taxon>Bordetella</taxon>
    </lineage>
</organism>
<evidence type="ECO:0000256" key="11">
    <source>
        <dbReference type="ARBA" id="ARBA00022842"/>
    </source>
</evidence>
<dbReference type="Gene3D" id="3.30.470.20">
    <property type="entry name" value="ATP-grasp fold, B domain"/>
    <property type="match status" value="1"/>
</dbReference>
<dbReference type="NCBIfam" id="NF002378">
    <property type="entry name" value="PRK01372.1"/>
    <property type="match status" value="1"/>
</dbReference>
<evidence type="ECO:0000256" key="10">
    <source>
        <dbReference type="ARBA" id="ARBA00022840"/>
    </source>
</evidence>
<dbReference type="Proteomes" id="UP000194161">
    <property type="component" value="Chromosome"/>
</dbReference>
<keyword evidence="7 17" id="KW-0436">Ligase</keyword>
<dbReference type="GO" id="GO:0009252">
    <property type="term" value="P:peptidoglycan biosynthetic process"/>
    <property type="evidence" value="ECO:0007669"/>
    <property type="project" value="UniProtKB-UniRule"/>
</dbReference>
<protein>
    <recommendedName>
        <fullName evidence="5 17">D-alanine--D-alanine ligase</fullName>
        <ecNumber evidence="5 17">6.3.2.4</ecNumber>
    </recommendedName>
    <alternativeName>
        <fullName evidence="17">D-Ala-D-Ala ligase</fullName>
    </alternativeName>
    <alternativeName>
        <fullName evidence="17">D-alanylalanine synthetase</fullName>
    </alternativeName>
</protein>
<feature type="domain" description="ATP-grasp" evidence="21">
    <location>
        <begin position="113"/>
        <end position="312"/>
    </location>
</feature>
<dbReference type="GO" id="GO:0046872">
    <property type="term" value="F:metal ion binding"/>
    <property type="evidence" value="ECO:0007669"/>
    <property type="project" value="UniProtKB-KW"/>
</dbReference>
<dbReference type="RefSeq" id="WP_086080089.1">
    <property type="nucleotide sequence ID" value="NZ_CP021111.1"/>
</dbReference>
<evidence type="ECO:0000256" key="4">
    <source>
        <dbReference type="ARBA" id="ARBA00010871"/>
    </source>
</evidence>
<evidence type="ECO:0000256" key="16">
    <source>
        <dbReference type="ARBA" id="ARBA00047614"/>
    </source>
</evidence>
<dbReference type="InterPro" id="IPR011761">
    <property type="entry name" value="ATP-grasp"/>
</dbReference>
<dbReference type="KEGG" id="bgm:CAL15_19950"/>
<evidence type="ECO:0000256" key="18">
    <source>
        <dbReference type="PIRSR" id="PIRSR039102-1"/>
    </source>
</evidence>
<evidence type="ECO:0000256" key="12">
    <source>
        <dbReference type="ARBA" id="ARBA00022960"/>
    </source>
</evidence>
<dbReference type="InterPro" id="IPR016185">
    <property type="entry name" value="PreATP-grasp_dom_sf"/>
</dbReference>
<dbReference type="PANTHER" id="PTHR23132">
    <property type="entry name" value="D-ALANINE--D-ALANINE LIGASE"/>
    <property type="match status" value="1"/>
</dbReference>
<dbReference type="Gene3D" id="3.40.50.20">
    <property type="match status" value="1"/>
</dbReference>
<dbReference type="EMBL" id="CP021111">
    <property type="protein sequence ID" value="ARP96438.1"/>
    <property type="molecule type" value="Genomic_DNA"/>
</dbReference>
<name>A0A1W6ZG99_9BORD</name>
<sequence>MNTPSNTVIDVKALGRVGVLYGGRSAERDVSLMSGAGVHEALSSAGVDAHLFDTGERSLAELAQAGFDRVFIALHGRYGEDGTIQGALELLGIPYTGSGPMASSVAMDKIMTKRVWLQHGLPTPAFEVLDSTTELRLVPDRLQLPLILKPPHEGSTVGITKVSGYSDMKAAYAEAARFDSTVLAEAFISGRELTVAILGSGSEARALPVIEIAAPGGNYDYEHKYFSDDTQYFCPADLPDDVAHRIGELAVQAYRVLGCEGWGRADFMLDRKGQPWLIEMNTSPGMTSHSLVPMAARAVGMSYADLCVTILAGAACKVRSPARKD</sequence>
<dbReference type="GO" id="GO:0005524">
    <property type="term" value="F:ATP binding"/>
    <property type="evidence" value="ECO:0007669"/>
    <property type="project" value="UniProtKB-UniRule"/>
</dbReference>
<evidence type="ECO:0000259" key="21">
    <source>
        <dbReference type="PROSITE" id="PS50975"/>
    </source>
</evidence>
<evidence type="ECO:0000256" key="7">
    <source>
        <dbReference type="ARBA" id="ARBA00022598"/>
    </source>
</evidence>
<comment type="similarity">
    <text evidence="4 17">Belongs to the D-alanine--D-alanine ligase family.</text>
</comment>
<proteinExistence type="inferred from homology"/>
<evidence type="ECO:0000256" key="8">
    <source>
        <dbReference type="ARBA" id="ARBA00022723"/>
    </source>
</evidence>
<evidence type="ECO:0000256" key="9">
    <source>
        <dbReference type="ARBA" id="ARBA00022741"/>
    </source>
</evidence>
<evidence type="ECO:0000313" key="23">
    <source>
        <dbReference type="Proteomes" id="UP000194161"/>
    </source>
</evidence>
<dbReference type="STRING" id="463040.CAL15_19950"/>
<dbReference type="GO" id="GO:0071555">
    <property type="term" value="P:cell wall organization"/>
    <property type="evidence" value="ECO:0007669"/>
    <property type="project" value="UniProtKB-KW"/>
</dbReference>
<feature type="binding site" evidence="19">
    <location>
        <position position="279"/>
    </location>
    <ligand>
        <name>Mg(2+)</name>
        <dbReference type="ChEBI" id="CHEBI:18420"/>
        <label>1</label>
    </ligand>
</feature>
<dbReference type="InterPro" id="IPR011095">
    <property type="entry name" value="Dala_Dala_lig_C"/>
</dbReference>
<evidence type="ECO:0000256" key="15">
    <source>
        <dbReference type="ARBA" id="ARBA00023316"/>
    </source>
</evidence>
<dbReference type="SUPFAM" id="SSF52440">
    <property type="entry name" value="PreATP-grasp domain"/>
    <property type="match status" value="1"/>
</dbReference>
<gene>
    <name evidence="17" type="primary">ddl</name>
    <name evidence="22" type="ORF">CAL15_19950</name>
</gene>
<dbReference type="InterPro" id="IPR000291">
    <property type="entry name" value="D-Ala_lig_Van_CS"/>
</dbReference>
<dbReference type="PANTHER" id="PTHR23132:SF23">
    <property type="entry name" value="D-ALANINE--D-ALANINE LIGASE B"/>
    <property type="match status" value="1"/>
</dbReference>
<dbReference type="FunFam" id="3.40.50.20:FF:000013">
    <property type="entry name" value="D-alanine--D-alanine ligase"/>
    <property type="match status" value="1"/>
</dbReference>
<evidence type="ECO:0000256" key="17">
    <source>
        <dbReference type="HAMAP-Rule" id="MF_00047"/>
    </source>
</evidence>
<dbReference type="GO" id="GO:0005829">
    <property type="term" value="C:cytosol"/>
    <property type="evidence" value="ECO:0007669"/>
    <property type="project" value="TreeGrafter"/>
</dbReference>
<comment type="subcellular location">
    <subcellularLocation>
        <location evidence="3 17">Cytoplasm</location>
    </subcellularLocation>
</comment>
<dbReference type="NCBIfam" id="TIGR01205">
    <property type="entry name" value="D_ala_D_alaTIGR"/>
    <property type="match status" value="1"/>
</dbReference>
<evidence type="ECO:0000313" key="22">
    <source>
        <dbReference type="EMBL" id="ARP96438.1"/>
    </source>
</evidence>
<evidence type="ECO:0000256" key="3">
    <source>
        <dbReference type="ARBA" id="ARBA00004496"/>
    </source>
</evidence>
<dbReference type="InterPro" id="IPR005905">
    <property type="entry name" value="D_ala_D_ala"/>
</dbReference>
<dbReference type="SUPFAM" id="SSF56059">
    <property type="entry name" value="Glutathione synthetase ATP-binding domain-like"/>
    <property type="match status" value="1"/>
</dbReference>
<keyword evidence="6 17" id="KW-0963">Cytoplasm</keyword>
<evidence type="ECO:0000256" key="2">
    <source>
        <dbReference type="ARBA" id="ARBA00003921"/>
    </source>
</evidence>
<comment type="cofactor">
    <cofactor evidence="19">
        <name>Mg(2+)</name>
        <dbReference type="ChEBI" id="CHEBI:18420"/>
    </cofactor>
    <cofactor evidence="19">
        <name>Mn(2+)</name>
        <dbReference type="ChEBI" id="CHEBI:29035"/>
    </cofactor>
    <text evidence="19">Binds 2 magnesium or manganese ions per subunit.</text>
</comment>
<dbReference type="GO" id="GO:0008716">
    <property type="term" value="F:D-alanine-D-alanine ligase activity"/>
    <property type="evidence" value="ECO:0007669"/>
    <property type="project" value="UniProtKB-UniRule"/>
</dbReference>
<keyword evidence="13 17" id="KW-0573">Peptidoglycan synthesis</keyword>
<feature type="active site" evidence="18">
    <location>
        <position position="155"/>
    </location>
</feature>
<keyword evidence="11 19" id="KW-0460">Magnesium</keyword>
<feature type="binding site" evidence="19">
    <location>
        <position position="266"/>
    </location>
    <ligand>
        <name>Mg(2+)</name>
        <dbReference type="ChEBI" id="CHEBI:18420"/>
        <label>1</label>
    </ligand>
</feature>
<feature type="active site" evidence="18">
    <location>
        <position position="290"/>
    </location>
</feature>
<evidence type="ECO:0000256" key="19">
    <source>
        <dbReference type="PIRSR" id="PIRSR039102-3"/>
    </source>
</evidence>
<evidence type="ECO:0000256" key="20">
    <source>
        <dbReference type="PROSITE-ProRule" id="PRU00409"/>
    </source>
</evidence>
<evidence type="ECO:0000256" key="13">
    <source>
        <dbReference type="ARBA" id="ARBA00022984"/>
    </source>
</evidence>
<dbReference type="UniPathway" id="UPA00219"/>
<feature type="binding site" evidence="19">
    <location>
        <position position="279"/>
    </location>
    <ligand>
        <name>Mg(2+)</name>
        <dbReference type="ChEBI" id="CHEBI:18420"/>
        <label>2</label>
    </ligand>
</feature>
<comment type="pathway">
    <text evidence="17">Cell wall biogenesis; peptidoglycan biosynthesis.</text>
</comment>
<keyword evidence="15 17" id="KW-0961">Cell wall biogenesis/degradation</keyword>